<comment type="caution">
    <text evidence="1">The sequence shown here is derived from an EMBL/GenBank/DDBJ whole genome shotgun (WGS) entry which is preliminary data.</text>
</comment>
<protein>
    <submittedName>
        <fullName evidence="1">Uncharacterized protein</fullName>
    </submittedName>
</protein>
<name>A0A6L2PWF4_COPFO</name>
<sequence length="67" mass="7810">YCPQNLASVSAEHRERFHQGIREIEEIPGWTDCEHGGRLLLDAQEGKQFCRKLQNESNREEISSILR</sequence>
<gene>
    <name evidence="1" type="ORF">Cfor_12487</name>
</gene>
<dbReference type="EMBL" id="BLKM01000661">
    <property type="protein sequence ID" value="GFG36963.1"/>
    <property type="molecule type" value="Genomic_DNA"/>
</dbReference>
<organism evidence="1 2">
    <name type="scientific">Coptotermes formosanus</name>
    <name type="common">Formosan subterranean termite</name>
    <dbReference type="NCBI Taxonomy" id="36987"/>
    <lineage>
        <taxon>Eukaryota</taxon>
        <taxon>Metazoa</taxon>
        <taxon>Ecdysozoa</taxon>
        <taxon>Arthropoda</taxon>
        <taxon>Hexapoda</taxon>
        <taxon>Insecta</taxon>
        <taxon>Pterygota</taxon>
        <taxon>Neoptera</taxon>
        <taxon>Polyneoptera</taxon>
        <taxon>Dictyoptera</taxon>
        <taxon>Blattodea</taxon>
        <taxon>Blattoidea</taxon>
        <taxon>Termitoidae</taxon>
        <taxon>Rhinotermitidae</taxon>
        <taxon>Coptotermes</taxon>
    </lineage>
</organism>
<evidence type="ECO:0000313" key="1">
    <source>
        <dbReference type="EMBL" id="GFG36963.1"/>
    </source>
</evidence>
<dbReference type="AlphaFoldDB" id="A0A6L2PWF4"/>
<proteinExistence type="predicted"/>
<feature type="non-terminal residue" evidence="1">
    <location>
        <position position="1"/>
    </location>
</feature>
<keyword evidence="2" id="KW-1185">Reference proteome</keyword>
<evidence type="ECO:0000313" key="2">
    <source>
        <dbReference type="Proteomes" id="UP000502823"/>
    </source>
</evidence>
<accession>A0A6L2PWF4</accession>
<dbReference type="InParanoid" id="A0A6L2PWF4"/>
<feature type="non-terminal residue" evidence="1">
    <location>
        <position position="67"/>
    </location>
</feature>
<reference evidence="2" key="1">
    <citation type="submission" date="2020-01" db="EMBL/GenBank/DDBJ databases">
        <title>Draft genome sequence of the Termite Coptotermes fromosanus.</title>
        <authorList>
            <person name="Itakura S."/>
            <person name="Yosikawa Y."/>
            <person name="Umezawa K."/>
        </authorList>
    </citation>
    <scope>NUCLEOTIDE SEQUENCE [LARGE SCALE GENOMIC DNA]</scope>
</reference>
<dbReference type="Proteomes" id="UP000502823">
    <property type="component" value="Unassembled WGS sequence"/>
</dbReference>